<accession>A0A0E9XK76</accession>
<sequence length="30" mass="3426">MGEARPCPIPCLITQLQRNSLSPWLLVLFE</sequence>
<dbReference type="AlphaFoldDB" id="A0A0E9XK76"/>
<name>A0A0E9XK76_ANGAN</name>
<reference evidence="1" key="2">
    <citation type="journal article" date="2015" name="Fish Shellfish Immunol.">
        <title>Early steps in the European eel (Anguilla anguilla)-Vibrio vulnificus interaction in the gills: Role of the RtxA13 toxin.</title>
        <authorList>
            <person name="Callol A."/>
            <person name="Pajuelo D."/>
            <person name="Ebbesson L."/>
            <person name="Teles M."/>
            <person name="MacKenzie S."/>
            <person name="Amaro C."/>
        </authorList>
    </citation>
    <scope>NUCLEOTIDE SEQUENCE</scope>
</reference>
<dbReference type="EMBL" id="GBXM01005435">
    <property type="protein sequence ID" value="JAI03143.1"/>
    <property type="molecule type" value="Transcribed_RNA"/>
</dbReference>
<organism evidence="1">
    <name type="scientific">Anguilla anguilla</name>
    <name type="common">European freshwater eel</name>
    <name type="synonym">Muraena anguilla</name>
    <dbReference type="NCBI Taxonomy" id="7936"/>
    <lineage>
        <taxon>Eukaryota</taxon>
        <taxon>Metazoa</taxon>
        <taxon>Chordata</taxon>
        <taxon>Craniata</taxon>
        <taxon>Vertebrata</taxon>
        <taxon>Euteleostomi</taxon>
        <taxon>Actinopterygii</taxon>
        <taxon>Neopterygii</taxon>
        <taxon>Teleostei</taxon>
        <taxon>Anguilliformes</taxon>
        <taxon>Anguillidae</taxon>
        <taxon>Anguilla</taxon>
    </lineage>
</organism>
<protein>
    <submittedName>
        <fullName evidence="1">Uncharacterized protein</fullName>
    </submittedName>
</protein>
<reference evidence="1" key="1">
    <citation type="submission" date="2014-11" db="EMBL/GenBank/DDBJ databases">
        <authorList>
            <person name="Amaro Gonzalez C."/>
        </authorList>
    </citation>
    <scope>NUCLEOTIDE SEQUENCE</scope>
</reference>
<proteinExistence type="predicted"/>
<evidence type="ECO:0000313" key="1">
    <source>
        <dbReference type="EMBL" id="JAI03143.1"/>
    </source>
</evidence>